<dbReference type="Pfam" id="PF02902">
    <property type="entry name" value="Peptidase_C48"/>
    <property type="match status" value="1"/>
</dbReference>
<dbReference type="GO" id="GO:0008234">
    <property type="term" value="F:cysteine-type peptidase activity"/>
    <property type="evidence" value="ECO:0007669"/>
    <property type="project" value="InterPro"/>
</dbReference>
<reference evidence="6" key="1">
    <citation type="submission" date="2017-02" db="UniProtKB">
        <authorList>
            <consortium name="WormBaseParasite"/>
        </authorList>
    </citation>
    <scope>IDENTIFICATION</scope>
</reference>
<keyword evidence="2" id="KW-0645">Protease</keyword>
<dbReference type="STRING" id="174720.A0A0N5BI95"/>
<dbReference type="SUPFAM" id="SSF54001">
    <property type="entry name" value="Cysteine proteinases"/>
    <property type="match status" value="1"/>
</dbReference>
<dbReference type="WBParaSite" id="SPAL_0000567900.1">
    <property type="protein sequence ID" value="SPAL_0000567900.1"/>
    <property type="gene ID" value="SPAL_0000567900"/>
</dbReference>
<keyword evidence="3" id="KW-0378">Hydrolase</keyword>
<proteinExistence type="inferred from homology"/>
<dbReference type="InterPro" id="IPR003653">
    <property type="entry name" value="Peptidase_C48_C"/>
</dbReference>
<dbReference type="PROSITE" id="PS50600">
    <property type="entry name" value="ULP_PROTEASE"/>
    <property type="match status" value="1"/>
</dbReference>
<comment type="similarity">
    <text evidence="1">Belongs to the peptidase C48 family.</text>
</comment>
<accession>A0A0N5BI95</accession>
<evidence type="ECO:0000259" key="4">
    <source>
        <dbReference type="PROSITE" id="PS50600"/>
    </source>
</evidence>
<organism evidence="5 6">
    <name type="scientific">Strongyloides papillosus</name>
    <name type="common">Intestinal threadworm</name>
    <dbReference type="NCBI Taxonomy" id="174720"/>
    <lineage>
        <taxon>Eukaryota</taxon>
        <taxon>Metazoa</taxon>
        <taxon>Ecdysozoa</taxon>
        <taxon>Nematoda</taxon>
        <taxon>Chromadorea</taxon>
        <taxon>Rhabditida</taxon>
        <taxon>Tylenchina</taxon>
        <taxon>Panagrolaimomorpha</taxon>
        <taxon>Strongyloidoidea</taxon>
        <taxon>Strongyloididae</taxon>
        <taxon>Strongyloides</taxon>
    </lineage>
</organism>
<sequence length="594" mass="69248">MSKEIAHSDSGEFKNNNEMMEMFMIYDERAWKHRRNNFDIVKTKIIYANGEEIKLSSDVFLLNELIICCAFDHGDESISMKHILRSYVSKVEFLNNGEKKGAAIVLTISSRSFRKLLKIWLGLGSSRCNDGSFSKLILTIPIMNSSSESIYGITCRLHEFCNPSPNSGNSYKIPFEIINFYQLEIRVSPFGLKPITYTSNESCGEQFIVFMKNNYSIETSNMILSNFILKMRKPVKSSLGDNVSLHLRTIKNSTIFEKFASARMFKSVNAETNETCYVHGKAFCSLFRNEWLHSDIIDSYLNRWRLRMKKLVTDFLNTDKTCYKIYNTSLYTRLTKEMTCNSTLNLDEDSLHQLQINARRISGEEIYLSLPVFTSIFDFNFLIVPINASNHWLTGIIYQPKNCLKHKFAGSSMETGDNDWTYIIIYDSLISNLSSKCGFYTFVLTQYIKACLRSLKEKDFKNDFYFDEGKIKTVTLKGTYRQDNKNDGGLFMVEFIRQVCLNPDSLEKLIRGQSMKNVFPTFNASSGRSYLKSYVYSKFNLKEWSLLYEMEEYYLTQYCKQRFERLRTRYYECVGRSGKKNIRRTSIRSIRYSV</sequence>
<dbReference type="Gene3D" id="3.40.395.10">
    <property type="entry name" value="Adenoviral Proteinase, Chain A"/>
    <property type="match status" value="1"/>
</dbReference>
<feature type="domain" description="Ubiquitin-like protease family profile" evidence="4">
    <location>
        <begin position="276"/>
        <end position="499"/>
    </location>
</feature>
<dbReference type="InterPro" id="IPR038765">
    <property type="entry name" value="Papain-like_cys_pep_sf"/>
</dbReference>
<evidence type="ECO:0000256" key="1">
    <source>
        <dbReference type="ARBA" id="ARBA00005234"/>
    </source>
</evidence>
<evidence type="ECO:0000256" key="2">
    <source>
        <dbReference type="ARBA" id="ARBA00022670"/>
    </source>
</evidence>
<dbReference type="GO" id="GO:0006508">
    <property type="term" value="P:proteolysis"/>
    <property type="evidence" value="ECO:0007669"/>
    <property type="project" value="UniProtKB-KW"/>
</dbReference>
<name>A0A0N5BI95_STREA</name>
<dbReference type="AlphaFoldDB" id="A0A0N5BI95"/>
<evidence type="ECO:0000313" key="6">
    <source>
        <dbReference type="WBParaSite" id="SPAL_0000567900.1"/>
    </source>
</evidence>
<evidence type="ECO:0000256" key="3">
    <source>
        <dbReference type="ARBA" id="ARBA00022801"/>
    </source>
</evidence>
<dbReference type="Proteomes" id="UP000046392">
    <property type="component" value="Unplaced"/>
</dbReference>
<protein>
    <submittedName>
        <fullName evidence="6">ULP_PROTEASE domain-containing protein</fullName>
    </submittedName>
</protein>
<keyword evidence="5" id="KW-1185">Reference proteome</keyword>
<evidence type="ECO:0000313" key="5">
    <source>
        <dbReference type="Proteomes" id="UP000046392"/>
    </source>
</evidence>